<feature type="compositionally biased region" description="Basic and acidic residues" evidence="1">
    <location>
        <begin position="155"/>
        <end position="172"/>
    </location>
</feature>
<feature type="compositionally biased region" description="Basic and acidic residues" evidence="1">
    <location>
        <begin position="218"/>
        <end position="230"/>
    </location>
</feature>
<name>A0ABP8VZB1_9PSEU</name>
<feature type="compositionally biased region" description="Basic and acidic residues" evidence="1">
    <location>
        <begin position="131"/>
        <end position="141"/>
    </location>
</feature>
<keyword evidence="3" id="KW-1185">Reference proteome</keyword>
<feature type="region of interest" description="Disordered" evidence="1">
    <location>
        <begin position="130"/>
        <end position="149"/>
    </location>
</feature>
<feature type="region of interest" description="Disordered" evidence="1">
    <location>
        <begin position="154"/>
        <end position="277"/>
    </location>
</feature>
<gene>
    <name evidence="2" type="ORF">GCM10023215_05760</name>
</gene>
<organism evidence="2 3">
    <name type="scientific">Pseudonocardia yuanmonensis</name>
    <dbReference type="NCBI Taxonomy" id="1095914"/>
    <lineage>
        <taxon>Bacteria</taxon>
        <taxon>Bacillati</taxon>
        <taxon>Actinomycetota</taxon>
        <taxon>Actinomycetes</taxon>
        <taxon>Pseudonocardiales</taxon>
        <taxon>Pseudonocardiaceae</taxon>
        <taxon>Pseudonocardia</taxon>
    </lineage>
</organism>
<feature type="compositionally biased region" description="Basic and acidic residues" evidence="1">
    <location>
        <begin position="194"/>
        <end position="211"/>
    </location>
</feature>
<feature type="region of interest" description="Disordered" evidence="1">
    <location>
        <begin position="67"/>
        <end position="122"/>
    </location>
</feature>
<evidence type="ECO:0000256" key="1">
    <source>
        <dbReference type="SAM" id="MobiDB-lite"/>
    </source>
</evidence>
<comment type="caution">
    <text evidence="2">The sequence shown here is derived from an EMBL/GenBank/DDBJ whole genome shotgun (WGS) entry which is preliminary data.</text>
</comment>
<dbReference type="Proteomes" id="UP001500325">
    <property type="component" value="Unassembled WGS sequence"/>
</dbReference>
<protein>
    <submittedName>
        <fullName evidence="2">Uncharacterized protein</fullName>
    </submittedName>
</protein>
<evidence type="ECO:0000313" key="2">
    <source>
        <dbReference type="EMBL" id="GAA4676370.1"/>
    </source>
</evidence>
<evidence type="ECO:0000313" key="3">
    <source>
        <dbReference type="Proteomes" id="UP001500325"/>
    </source>
</evidence>
<sequence length="277" mass="29776">MRHLEHLGPQVRAAVEEVGLGVELHVPGQQDATGGRGRAEHHGRVVHGGAVLAVDVLRCAVRGQDVECQGGPRQAPARRHLQHRRSGLRGLLRDPTQGAGRLVRRSQCHPTGRPAPQRAREPAHVVGVQVGHDHQRQRVDPEATQAGVRRTVVRARVDEDRLPGHARGEDQRVALSDVAGDHDPVGGRPAGADHAGRHQDQRQPDHDRQDEEPGTAVADEHHQHEQHAGEQQRTARTRGPGEHGTGDRGGAVGDQHEPRDGGSGEPCARGGGGRREG</sequence>
<reference evidence="3" key="1">
    <citation type="journal article" date="2019" name="Int. J. Syst. Evol. Microbiol.">
        <title>The Global Catalogue of Microorganisms (GCM) 10K type strain sequencing project: providing services to taxonomists for standard genome sequencing and annotation.</title>
        <authorList>
            <consortium name="The Broad Institute Genomics Platform"/>
            <consortium name="The Broad Institute Genome Sequencing Center for Infectious Disease"/>
            <person name="Wu L."/>
            <person name="Ma J."/>
        </authorList>
    </citation>
    <scope>NUCLEOTIDE SEQUENCE [LARGE SCALE GENOMIC DNA]</scope>
    <source>
        <strain evidence="3">JCM 18055</strain>
    </source>
</reference>
<proteinExistence type="predicted"/>
<feature type="compositionally biased region" description="Basic residues" evidence="1">
    <location>
        <begin position="76"/>
        <end position="87"/>
    </location>
</feature>
<accession>A0ABP8VZB1</accession>
<dbReference type="EMBL" id="BAABIC010000002">
    <property type="protein sequence ID" value="GAA4676370.1"/>
    <property type="molecule type" value="Genomic_DNA"/>
</dbReference>